<dbReference type="AlphaFoldDB" id="A0A317W4U4"/>
<dbReference type="RefSeq" id="XP_025391488.1">
    <property type="nucleotide sequence ID" value="XM_025526372.1"/>
</dbReference>
<keyword evidence="3" id="KW-1185">Reference proteome</keyword>
<gene>
    <name evidence="2" type="ORF">BO83DRAFT_169361</name>
</gene>
<proteinExistence type="predicted"/>
<protein>
    <submittedName>
        <fullName evidence="2">Uncharacterized protein</fullName>
    </submittedName>
</protein>
<evidence type="ECO:0000313" key="3">
    <source>
        <dbReference type="Proteomes" id="UP000246171"/>
    </source>
</evidence>
<comment type="caution">
    <text evidence="2">The sequence shown here is derived from an EMBL/GenBank/DDBJ whole genome shotgun (WGS) entry which is preliminary data.</text>
</comment>
<evidence type="ECO:0000313" key="2">
    <source>
        <dbReference type="EMBL" id="PWY81065.1"/>
    </source>
</evidence>
<dbReference type="EMBL" id="MSFU01000004">
    <property type="protein sequence ID" value="PWY81065.1"/>
    <property type="molecule type" value="Genomic_DNA"/>
</dbReference>
<dbReference type="VEuPathDB" id="FungiDB:BO83DRAFT_169361"/>
<dbReference type="GeneID" id="37048334"/>
<dbReference type="Proteomes" id="UP000246171">
    <property type="component" value="Unassembled WGS sequence"/>
</dbReference>
<accession>A0A317W4U4</accession>
<reference evidence="2" key="1">
    <citation type="submission" date="2016-12" db="EMBL/GenBank/DDBJ databases">
        <title>The genomes of Aspergillus section Nigri reveals drivers in fungal speciation.</title>
        <authorList>
            <consortium name="DOE Joint Genome Institute"/>
            <person name="Vesth T.C."/>
            <person name="Nybo J."/>
            <person name="Theobald S."/>
            <person name="Brandl J."/>
            <person name="Frisvad J.C."/>
            <person name="Nielsen K.F."/>
            <person name="Lyhne E.K."/>
            <person name="Kogle M.E."/>
            <person name="Kuo A."/>
            <person name="Riley R."/>
            <person name="Clum A."/>
            <person name="Nolan M."/>
            <person name="Lipzen A."/>
            <person name="Salamov A."/>
            <person name="Henrissat B."/>
            <person name="Wiebenga A."/>
            <person name="De vries R.P."/>
            <person name="Grigoriev I.V."/>
            <person name="Mortensen U.H."/>
            <person name="Andersen M.R."/>
            <person name="Baker S.E."/>
        </authorList>
    </citation>
    <scope>NUCLEOTIDE SEQUENCE</scope>
    <source>
        <strain evidence="2">CBS 122712</strain>
    </source>
</reference>
<feature type="compositionally biased region" description="Basic residues" evidence="1">
    <location>
        <begin position="149"/>
        <end position="162"/>
    </location>
</feature>
<feature type="region of interest" description="Disordered" evidence="1">
    <location>
        <begin position="1"/>
        <end position="28"/>
    </location>
</feature>
<sequence>MAPSDDLTLGMNGKIHLDSPSTEHGTRRVGEARGTTLDGFFFDNGFSHGICHEALAGWCITHNGIFIYFPFSFPSLVWLPPTPPFPSGLIVAITPLGWPGLTQRECYLESCLIPSHDTILGPVHGSHLRGISQVNVLGYHMTAPSLAPPKRHHGSIRARRQKLGPEIISDER</sequence>
<evidence type="ECO:0000256" key="1">
    <source>
        <dbReference type="SAM" id="MobiDB-lite"/>
    </source>
</evidence>
<feature type="region of interest" description="Disordered" evidence="1">
    <location>
        <begin position="145"/>
        <end position="172"/>
    </location>
</feature>
<name>A0A317W4U4_ASPEC</name>
<organism evidence="2 3">
    <name type="scientific">Aspergillus eucalypticola (strain CBS 122712 / IBT 29274)</name>
    <dbReference type="NCBI Taxonomy" id="1448314"/>
    <lineage>
        <taxon>Eukaryota</taxon>
        <taxon>Fungi</taxon>
        <taxon>Dikarya</taxon>
        <taxon>Ascomycota</taxon>
        <taxon>Pezizomycotina</taxon>
        <taxon>Eurotiomycetes</taxon>
        <taxon>Eurotiomycetidae</taxon>
        <taxon>Eurotiales</taxon>
        <taxon>Aspergillaceae</taxon>
        <taxon>Aspergillus</taxon>
        <taxon>Aspergillus subgen. Circumdati</taxon>
    </lineage>
</organism>